<gene>
    <name evidence="2" type="ORF">N425_08045</name>
</gene>
<accession>W2C5P5</accession>
<evidence type="ECO:0008006" key="4">
    <source>
        <dbReference type="Google" id="ProtNLM"/>
    </source>
</evidence>
<feature type="transmembrane region" description="Helical" evidence="1">
    <location>
        <begin position="25"/>
        <end position="47"/>
    </location>
</feature>
<dbReference type="PATRIC" id="fig|1411148.3.peg.1259"/>
<keyword evidence="1" id="KW-0812">Transmembrane</keyword>
<dbReference type="Proteomes" id="UP000018837">
    <property type="component" value="Unassembled WGS sequence"/>
</dbReference>
<reference evidence="2 3" key="1">
    <citation type="submission" date="2013-11" db="EMBL/GenBank/DDBJ databases">
        <title>Single cell genomics of uncultured Tannerella BU063 (oral taxon 286).</title>
        <authorList>
            <person name="Beall C.J."/>
            <person name="Campbell A.G."/>
            <person name="Griffen A.L."/>
            <person name="Podar M."/>
            <person name="Leys E.J."/>
        </authorList>
    </citation>
    <scope>NUCLEOTIDE SEQUENCE [LARGE SCALE GENOMIC DNA]</scope>
    <source>
        <strain evidence="2">Cell 2</strain>
    </source>
</reference>
<evidence type="ECO:0000313" key="2">
    <source>
        <dbReference type="EMBL" id="ETK01761.1"/>
    </source>
</evidence>
<evidence type="ECO:0000256" key="1">
    <source>
        <dbReference type="SAM" id="Phobius"/>
    </source>
</evidence>
<keyword evidence="1" id="KW-0472">Membrane</keyword>
<comment type="caution">
    <text evidence="2">The sequence shown here is derived from an EMBL/GenBank/DDBJ whole genome shotgun (WGS) entry which is preliminary data.</text>
</comment>
<organism evidence="2 3">
    <name type="scientific">Tannerella sp. oral taxon BU063 isolate Cell 2</name>
    <dbReference type="NCBI Taxonomy" id="1411148"/>
    <lineage>
        <taxon>Bacteria</taxon>
        <taxon>Pseudomonadati</taxon>
        <taxon>Bacteroidota</taxon>
        <taxon>Bacteroidia</taxon>
        <taxon>Bacteroidales</taxon>
        <taxon>Tannerellaceae</taxon>
        <taxon>Tannerella</taxon>
    </lineage>
</organism>
<dbReference type="EMBL" id="AYUF01000439">
    <property type="protein sequence ID" value="ETK01761.1"/>
    <property type="molecule type" value="Genomic_DNA"/>
</dbReference>
<protein>
    <recommendedName>
        <fullName evidence="4">HlyD family secretion protein</fullName>
    </recommendedName>
</protein>
<sequence>MKEERPIELRSEKVRNIIGRMPSALIRYGTMIIGAALLMLCVVSAFIPYRETVPVTITIKQTDSGLQGLALVPKDRLPQIHPGSKVTIDDPLAGFIEATVSETSREPASADGRQREATIRFTSAGRLHSGDVMDGRIILSDIPILQRFLQSVGIGR</sequence>
<keyword evidence="1" id="KW-1133">Transmembrane helix</keyword>
<name>W2C5P5_9BACT</name>
<evidence type="ECO:0000313" key="3">
    <source>
        <dbReference type="Proteomes" id="UP000018837"/>
    </source>
</evidence>
<dbReference type="AlphaFoldDB" id="W2C5P5"/>
<proteinExistence type="predicted"/>